<protein>
    <submittedName>
        <fullName evidence="1 2">Uncharacterized protein</fullName>
    </submittedName>
</protein>
<gene>
    <name evidence="1" type="ORF">PHYPA_021673</name>
</gene>
<accession>A0A2K1J2S3</accession>
<evidence type="ECO:0000313" key="3">
    <source>
        <dbReference type="Proteomes" id="UP000006727"/>
    </source>
</evidence>
<organism evidence="1">
    <name type="scientific">Physcomitrium patens</name>
    <name type="common">Spreading-leaved earth moss</name>
    <name type="synonym">Physcomitrella patens</name>
    <dbReference type="NCBI Taxonomy" id="3218"/>
    <lineage>
        <taxon>Eukaryota</taxon>
        <taxon>Viridiplantae</taxon>
        <taxon>Streptophyta</taxon>
        <taxon>Embryophyta</taxon>
        <taxon>Bryophyta</taxon>
        <taxon>Bryophytina</taxon>
        <taxon>Bryopsida</taxon>
        <taxon>Funariidae</taxon>
        <taxon>Funariales</taxon>
        <taxon>Funariaceae</taxon>
        <taxon>Physcomitrium</taxon>
    </lineage>
</organism>
<dbReference type="Gramene" id="Pp3c17_5350V3.1">
    <property type="protein sequence ID" value="PAC:32908227.CDS.1"/>
    <property type="gene ID" value="Pp3c17_5350"/>
</dbReference>
<dbReference type="EnsemblPlants" id="Pp3c17_5350V3.1">
    <property type="protein sequence ID" value="PAC:32908227.CDS.1"/>
    <property type="gene ID" value="Pp3c17_5350"/>
</dbReference>
<dbReference type="InParanoid" id="A0A2K1J2S3"/>
<dbReference type="EMBL" id="ABEU02000017">
    <property type="protein sequence ID" value="PNR35823.1"/>
    <property type="molecule type" value="Genomic_DNA"/>
</dbReference>
<evidence type="ECO:0000313" key="1">
    <source>
        <dbReference type="EMBL" id="PNR35823.1"/>
    </source>
</evidence>
<dbReference type="AlphaFoldDB" id="A0A2K1J2S3"/>
<sequence>MDKLHNLHILDEGLRHPLTIKEENQLLASSSFSLLLSTLPLPYYSGNTDLWS</sequence>
<reference evidence="1 3" key="2">
    <citation type="journal article" date="2018" name="Plant J.">
        <title>The Physcomitrella patens chromosome-scale assembly reveals moss genome structure and evolution.</title>
        <authorList>
            <person name="Lang D."/>
            <person name="Ullrich K.K."/>
            <person name="Murat F."/>
            <person name="Fuchs J."/>
            <person name="Jenkins J."/>
            <person name="Haas F.B."/>
            <person name="Piednoel M."/>
            <person name="Gundlach H."/>
            <person name="Van Bel M."/>
            <person name="Meyberg R."/>
            <person name="Vives C."/>
            <person name="Morata J."/>
            <person name="Symeonidi A."/>
            <person name="Hiss M."/>
            <person name="Muchero W."/>
            <person name="Kamisugi Y."/>
            <person name="Saleh O."/>
            <person name="Blanc G."/>
            <person name="Decker E.L."/>
            <person name="van Gessel N."/>
            <person name="Grimwood J."/>
            <person name="Hayes R.D."/>
            <person name="Graham S.W."/>
            <person name="Gunter L.E."/>
            <person name="McDaniel S.F."/>
            <person name="Hoernstein S.N.W."/>
            <person name="Larsson A."/>
            <person name="Li F.W."/>
            <person name="Perroud P.F."/>
            <person name="Phillips J."/>
            <person name="Ranjan P."/>
            <person name="Rokshar D.S."/>
            <person name="Rothfels C.J."/>
            <person name="Schneider L."/>
            <person name="Shu S."/>
            <person name="Stevenson D.W."/>
            <person name="Thummler F."/>
            <person name="Tillich M."/>
            <person name="Villarreal Aguilar J.C."/>
            <person name="Widiez T."/>
            <person name="Wong G.K."/>
            <person name="Wymore A."/>
            <person name="Zhang Y."/>
            <person name="Zimmer A.D."/>
            <person name="Quatrano R.S."/>
            <person name="Mayer K.F.X."/>
            <person name="Goodstein D."/>
            <person name="Casacuberta J.M."/>
            <person name="Vandepoele K."/>
            <person name="Reski R."/>
            <person name="Cuming A.C."/>
            <person name="Tuskan G.A."/>
            <person name="Maumus F."/>
            <person name="Salse J."/>
            <person name="Schmutz J."/>
            <person name="Rensing S.A."/>
        </authorList>
    </citation>
    <scope>NUCLEOTIDE SEQUENCE [LARGE SCALE GENOMIC DNA]</scope>
    <source>
        <strain evidence="2 3">cv. Gransden 2004</strain>
    </source>
</reference>
<dbReference type="Proteomes" id="UP000006727">
    <property type="component" value="Chromosome 17"/>
</dbReference>
<name>A0A2K1J2S3_PHYPA</name>
<reference evidence="1 3" key="1">
    <citation type="journal article" date="2008" name="Science">
        <title>The Physcomitrella genome reveals evolutionary insights into the conquest of land by plants.</title>
        <authorList>
            <person name="Rensing S."/>
            <person name="Lang D."/>
            <person name="Zimmer A."/>
            <person name="Terry A."/>
            <person name="Salamov A."/>
            <person name="Shapiro H."/>
            <person name="Nishiyama T."/>
            <person name="Perroud P.-F."/>
            <person name="Lindquist E."/>
            <person name="Kamisugi Y."/>
            <person name="Tanahashi T."/>
            <person name="Sakakibara K."/>
            <person name="Fujita T."/>
            <person name="Oishi K."/>
            <person name="Shin-I T."/>
            <person name="Kuroki Y."/>
            <person name="Toyoda A."/>
            <person name="Suzuki Y."/>
            <person name="Hashimoto A."/>
            <person name="Yamaguchi K."/>
            <person name="Sugano A."/>
            <person name="Kohara Y."/>
            <person name="Fujiyama A."/>
            <person name="Anterola A."/>
            <person name="Aoki S."/>
            <person name="Ashton N."/>
            <person name="Barbazuk W.B."/>
            <person name="Barker E."/>
            <person name="Bennetzen J."/>
            <person name="Bezanilla M."/>
            <person name="Blankenship R."/>
            <person name="Cho S.H."/>
            <person name="Dutcher S."/>
            <person name="Estelle M."/>
            <person name="Fawcett J.A."/>
            <person name="Gundlach H."/>
            <person name="Hanada K."/>
            <person name="Heyl A."/>
            <person name="Hicks K.A."/>
            <person name="Hugh J."/>
            <person name="Lohr M."/>
            <person name="Mayer K."/>
            <person name="Melkozernov A."/>
            <person name="Murata T."/>
            <person name="Nelson D."/>
            <person name="Pils B."/>
            <person name="Prigge M."/>
            <person name="Reiss B."/>
            <person name="Renner T."/>
            <person name="Rombauts S."/>
            <person name="Rushton P."/>
            <person name="Sanderfoot A."/>
            <person name="Schween G."/>
            <person name="Shiu S.-H."/>
            <person name="Stueber K."/>
            <person name="Theodoulou F.L."/>
            <person name="Tu H."/>
            <person name="Van de Peer Y."/>
            <person name="Verrier P.J."/>
            <person name="Waters E."/>
            <person name="Wood A."/>
            <person name="Yang L."/>
            <person name="Cove D."/>
            <person name="Cuming A."/>
            <person name="Hasebe M."/>
            <person name="Lucas S."/>
            <person name="Mishler D.B."/>
            <person name="Reski R."/>
            <person name="Grigoriev I."/>
            <person name="Quatrano R.S."/>
            <person name="Boore J.L."/>
        </authorList>
    </citation>
    <scope>NUCLEOTIDE SEQUENCE [LARGE SCALE GENOMIC DNA]</scope>
    <source>
        <strain evidence="2 3">cv. Gransden 2004</strain>
    </source>
</reference>
<keyword evidence="3" id="KW-1185">Reference proteome</keyword>
<reference evidence="2" key="3">
    <citation type="submission" date="2020-12" db="UniProtKB">
        <authorList>
            <consortium name="EnsemblPlants"/>
        </authorList>
    </citation>
    <scope>IDENTIFICATION</scope>
</reference>
<proteinExistence type="predicted"/>
<evidence type="ECO:0000313" key="2">
    <source>
        <dbReference type="EnsemblPlants" id="PAC:32908227.CDS.1"/>
    </source>
</evidence>